<evidence type="ECO:0000256" key="5">
    <source>
        <dbReference type="ARBA" id="ARBA00023315"/>
    </source>
</evidence>
<dbReference type="InterPro" id="IPR007484">
    <property type="entry name" value="Peptidase_M28"/>
</dbReference>
<keyword evidence="5" id="KW-0012">Acyltransferase</keyword>
<evidence type="ECO:0000256" key="3">
    <source>
        <dbReference type="ARBA" id="ARBA00012012"/>
    </source>
</evidence>
<dbReference type="EC" id="2.3.2.5" evidence="3"/>
<dbReference type="PANTHER" id="PTHR12283:SF6">
    <property type="entry name" value="GLUTAMINYL-PEPTIDE CYCLOTRANSFERASE-RELATED"/>
    <property type="match status" value="1"/>
</dbReference>
<evidence type="ECO:0000259" key="6">
    <source>
        <dbReference type="Pfam" id="PF04389"/>
    </source>
</evidence>
<name>A0A564Z251_HYMDI</name>
<dbReference type="Pfam" id="PF04389">
    <property type="entry name" value="Peptidase_M28"/>
    <property type="match status" value="1"/>
</dbReference>
<comment type="catalytic activity">
    <reaction evidence="1">
        <text>N-terminal L-glutaminyl-[peptide] = N-terminal 5-oxo-L-prolyl-[peptide] + NH4(+)</text>
        <dbReference type="Rhea" id="RHEA:23652"/>
        <dbReference type="Rhea" id="RHEA-COMP:11736"/>
        <dbReference type="Rhea" id="RHEA-COMP:11846"/>
        <dbReference type="ChEBI" id="CHEBI:28938"/>
        <dbReference type="ChEBI" id="CHEBI:64722"/>
        <dbReference type="ChEBI" id="CHEBI:87215"/>
        <dbReference type="EC" id="2.3.2.5"/>
    </reaction>
</comment>
<dbReference type="InterPro" id="IPR040234">
    <property type="entry name" value="QC/QCL"/>
</dbReference>
<evidence type="ECO:0000256" key="2">
    <source>
        <dbReference type="ARBA" id="ARBA00006014"/>
    </source>
</evidence>
<organism evidence="7 8">
    <name type="scientific">Hymenolepis diminuta</name>
    <name type="common">Rat tapeworm</name>
    <dbReference type="NCBI Taxonomy" id="6216"/>
    <lineage>
        <taxon>Eukaryota</taxon>
        <taxon>Metazoa</taxon>
        <taxon>Spiralia</taxon>
        <taxon>Lophotrochozoa</taxon>
        <taxon>Platyhelminthes</taxon>
        <taxon>Cestoda</taxon>
        <taxon>Eucestoda</taxon>
        <taxon>Cyclophyllidea</taxon>
        <taxon>Hymenolepididae</taxon>
        <taxon>Hymenolepis</taxon>
    </lineage>
</organism>
<keyword evidence="8" id="KW-1185">Reference proteome</keyword>
<dbReference type="PANTHER" id="PTHR12283">
    <property type="entry name" value="GLUTAMINYL-PEPTIDE CYCLOTRANSFERASE"/>
    <property type="match status" value="1"/>
</dbReference>
<keyword evidence="4" id="KW-0808">Transferase</keyword>
<protein>
    <recommendedName>
        <fullName evidence="3">glutaminyl-peptide cyclotransferase</fullName>
        <ecNumber evidence="3">2.3.2.5</ecNumber>
    </recommendedName>
</protein>
<evidence type="ECO:0000313" key="7">
    <source>
        <dbReference type="EMBL" id="VUZ53500.1"/>
    </source>
</evidence>
<comment type="similarity">
    <text evidence="2">Belongs to the glutaminyl-peptide cyclotransferase family.</text>
</comment>
<dbReference type="GO" id="GO:0016603">
    <property type="term" value="F:glutaminyl-peptide cyclotransferase activity"/>
    <property type="evidence" value="ECO:0007669"/>
    <property type="project" value="UniProtKB-EC"/>
</dbReference>
<evidence type="ECO:0000313" key="8">
    <source>
        <dbReference type="Proteomes" id="UP000321570"/>
    </source>
</evidence>
<dbReference type="Proteomes" id="UP000321570">
    <property type="component" value="Unassembled WGS sequence"/>
</dbReference>
<reference evidence="7 8" key="1">
    <citation type="submission" date="2019-07" db="EMBL/GenBank/DDBJ databases">
        <authorList>
            <person name="Jastrzebski P J."/>
            <person name="Paukszto L."/>
            <person name="Jastrzebski P J."/>
        </authorList>
    </citation>
    <scope>NUCLEOTIDE SEQUENCE [LARGE SCALE GENOMIC DNA]</scope>
    <source>
        <strain evidence="7 8">WMS-il1</strain>
    </source>
</reference>
<feature type="domain" description="Peptidase M28" evidence="6">
    <location>
        <begin position="114"/>
        <end position="333"/>
    </location>
</feature>
<dbReference type="AlphaFoldDB" id="A0A564Z251"/>
<gene>
    <name evidence="7" type="ORF">WMSIL1_LOCUS11627</name>
</gene>
<dbReference type="SUPFAM" id="SSF53187">
    <property type="entry name" value="Zn-dependent exopeptidases"/>
    <property type="match status" value="1"/>
</dbReference>
<sequence>MVYADFALLGFAVLGFMYLFIPLDDPEDCSYRIKVESILRTPLSYQDVETLSKKLSMKNFDEILRNINLIRPVGSENLTNVREYIVNSLENIDWKVELDTFTDLTVIGYKSFSNIIAINNPGATRRLVLACHYDSKLMHGFYGTIDSAVPCAIMVNIANSLSKIFDSSQSGIALQLIFFDGEEAFKEWTDTDSTYGSRHLAAKMSTSDSHGCSDIQRMDLFILLDLIGAAGYPFPHYPHCDSRYYDILHNLELISSPFFLPRSEGLGASPFSSYFSSDFYDGIQDDHIPFLNRGVPVLHLIPAPFPPQWHRLTDTIDNIDRKAIHDIQLLVAGFLCQYLQVSPSKVDHVLS</sequence>
<dbReference type="Gene3D" id="3.40.630.10">
    <property type="entry name" value="Zn peptidases"/>
    <property type="match status" value="1"/>
</dbReference>
<evidence type="ECO:0000256" key="4">
    <source>
        <dbReference type="ARBA" id="ARBA00022679"/>
    </source>
</evidence>
<evidence type="ECO:0000256" key="1">
    <source>
        <dbReference type="ARBA" id="ARBA00000001"/>
    </source>
</evidence>
<proteinExistence type="inferred from homology"/>
<dbReference type="EMBL" id="CABIJS010000555">
    <property type="protein sequence ID" value="VUZ53500.1"/>
    <property type="molecule type" value="Genomic_DNA"/>
</dbReference>
<dbReference type="GO" id="GO:0008270">
    <property type="term" value="F:zinc ion binding"/>
    <property type="evidence" value="ECO:0007669"/>
    <property type="project" value="TreeGrafter"/>
</dbReference>
<accession>A0A564Z251</accession>